<organism evidence="1 2">
    <name type="scientific">Gordonia crocea</name>
    <dbReference type="NCBI Taxonomy" id="589162"/>
    <lineage>
        <taxon>Bacteria</taxon>
        <taxon>Bacillati</taxon>
        <taxon>Actinomycetota</taxon>
        <taxon>Actinomycetes</taxon>
        <taxon>Mycobacteriales</taxon>
        <taxon>Gordoniaceae</taxon>
        <taxon>Gordonia</taxon>
    </lineage>
</organism>
<sequence>MSSYGVAVIADVPDTEAAEQTIAQLKAATEPIFGDVLDDVDIAVEETDDGARLSFYAPFMILEVFAEPGFDGVGPGRAVVADDADEHGVTLAVWELTTGPARLVYQTHIDYPDAEPAPTADGSSRRLIQGQTAAEQAAALFGGDPQPFLDIEDDPSPVVDNLGTIGTPFDPWLTALGLNWPVGD</sequence>
<proteinExistence type="predicted"/>
<keyword evidence="2" id="KW-1185">Reference proteome</keyword>
<evidence type="ECO:0000313" key="2">
    <source>
        <dbReference type="Proteomes" id="UP000444980"/>
    </source>
</evidence>
<accession>A0A7I9V1I2</accession>
<dbReference type="EMBL" id="BJOU01000011">
    <property type="protein sequence ID" value="GED98869.1"/>
    <property type="molecule type" value="Genomic_DNA"/>
</dbReference>
<comment type="caution">
    <text evidence="1">The sequence shown here is derived from an EMBL/GenBank/DDBJ whole genome shotgun (WGS) entry which is preliminary data.</text>
</comment>
<dbReference type="OrthoDB" id="4377262at2"/>
<name>A0A7I9V1I2_9ACTN</name>
<dbReference type="Proteomes" id="UP000444980">
    <property type="component" value="Unassembled WGS sequence"/>
</dbReference>
<dbReference type="RefSeq" id="WP_161928235.1">
    <property type="nucleotide sequence ID" value="NZ_BJOU01000011.1"/>
</dbReference>
<dbReference type="AlphaFoldDB" id="A0A7I9V1I2"/>
<evidence type="ECO:0000313" key="1">
    <source>
        <dbReference type="EMBL" id="GED98869.1"/>
    </source>
</evidence>
<protein>
    <submittedName>
        <fullName evidence="1">Uncharacterized protein</fullName>
    </submittedName>
</protein>
<reference evidence="2" key="1">
    <citation type="submission" date="2019-06" db="EMBL/GenBank/DDBJ databases">
        <title>Gordonia isolated from sludge of a wastewater treatment plant.</title>
        <authorList>
            <person name="Tamura T."/>
            <person name="Aoyama K."/>
            <person name="Kang Y."/>
            <person name="Saito S."/>
            <person name="Akiyama N."/>
            <person name="Yazawa K."/>
            <person name="Gonoi T."/>
            <person name="Mikami Y."/>
        </authorList>
    </citation>
    <scope>NUCLEOTIDE SEQUENCE [LARGE SCALE GENOMIC DNA]</scope>
    <source>
        <strain evidence="2">NBRC 107697</strain>
    </source>
</reference>
<gene>
    <name evidence="1" type="ORF">nbrc107697_29080</name>
</gene>